<gene>
    <name evidence="1" type="ORF">SAMN04488122_2874</name>
</gene>
<dbReference type="STRING" id="29529.SAMN04488122_2874"/>
<organism evidence="1 2">
    <name type="scientific">Chitinophaga arvensicola</name>
    <dbReference type="NCBI Taxonomy" id="29529"/>
    <lineage>
        <taxon>Bacteria</taxon>
        <taxon>Pseudomonadati</taxon>
        <taxon>Bacteroidota</taxon>
        <taxon>Chitinophagia</taxon>
        <taxon>Chitinophagales</taxon>
        <taxon>Chitinophagaceae</taxon>
        <taxon>Chitinophaga</taxon>
    </lineage>
</organism>
<dbReference type="AlphaFoldDB" id="A0A1I0RIE4"/>
<dbReference type="RefSeq" id="WP_089895799.1">
    <property type="nucleotide sequence ID" value="NZ_FOJG01000001.1"/>
</dbReference>
<name>A0A1I0RIE4_9BACT</name>
<dbReference type="Proteomes" id="UP000199310">
    <property type="component" value="Unassembled WGS sequence"/>
</dbReference>
<protein>
    <submittedName>
        <fullName evidence="1">Uncharacterized protein</fullName>
    </submittedName>
</protein>
<keyword evidence="2" id="KW-1185">Reference proteome</keyword>
<accession>A0A1I0RIE4</accession>
<evidence type="ECO:0000313" key="1">
    <source>
        <dbReference type="EMBL" id="SEW40632.1"/>
    </source>
</evidence>
<dbReference type="EMBL" id="FOJG01000001">
    <property type="protein sequence ID" value="SEW40632.1"/>
    <property type="molecule type" value="Genomic_DNA"/>
</dbReference>
<sequence length="128" mass="14401">MTYQEKLAAVKAYYPFEKWSEAFYPDENDVGGIEEYAPENCEAAAAIMNDLVAALTAAGEKAAEGEKLALFEKAVENYNVMHDEIKGFIDHRQHDDLCDLFNRVTRTAGLNPVDYADGEGITGMWREW</sequence>
<dbReference type="OrthoDB" id="9182697at2"/>
<evidence type="ECO:0000313" key="2">
    <source>
        <dbReference type="Proteomes" id="UP000199310"/>
    </source>
</evidence>
<reference evidence="2" key="1">
    <citation type="submission" date="2016-10" db="EMBL/GenBank/DDBJ databases">
        <authorList>
            <person name="Varghese N."/>
            <person name="Submissions S."/>
        </authorList>
    </citation>
    <scope>NUCLEOTIDE SEQUENCE [LARGE SCALE GENOMIC DNA]</scope>
    <source>
        <strain evidence="2">DSM 3695</strain>
    </source>
</reference>
<proteinExistence type="predicted"/>